<dbReference type="PANTHER" id="PTHR30531:SF12">
    <property type="entry name" value="FLAGELLAR BIOSYNTHETIC PROTEIN FLHB"/>
    <property type="match status" value="1"/>
</dbReference>
<reference evidence="5" key="1">
    <citation type="submission" date="2022-10" db="EMBL/GenBank/DDBJ databases">
        <title>Catenovulum adriacola sp. nov. isolated in the Harbour of Susak.</title>
        <authorList>
            <person name="Schoch T."/>
            <person name="Reich S.J."/>
            <person name="Stoeferle S."/>
            <person name="Flaiz M."/>
            <person name="Kazda M."/>
            <person name="Riedel C.U."/>
            <person name="Duerre P."/>
        </authorList>
    </citation>
    <scope>NUCLEOTIDE SEQUENCE</scope>
    <source>
        <strain evidence="5">TS8</strain>
    </source>
</reference>
<dbReference type="InterPro" id="IPR029025">
    <property type="entry name" value="T3SS_substrate_exporter_C"/>
</dbReference>
<dbReference type="InterPro" id="IPR006135">
    <property type="entry name" value="T3SS_substrate_exporter"/>
</dbReference>
<dbReference type="Pfam" id="PF01312">
    <property type="entry name" value="Bac_export_2"/>
    <property type="match status" value="1"/>
</dbReference>
<evidence type="ECO:0000256" key="3">
    <source>
        <dbReference type="ARBA" id="ARBA00023225"/>
    </source>
</evidence>
<sequence length="101" mass="11482">MTDKTPKTAISLTYPAPQTPKVVAKGYNHLAEHIIEQAEQAGILVHQDNELADYLSRLDVGSEIPREVYLIIAELIAWSYMLQGKEPDEWNNLHQKIDQKV</sequence>
<organism evidence="5 6">
    <name type="scientific">Catenovulum adriaticum</name>
    <dbReference type="NCBI Taxonomy" id="2984846"/>
    <lineage>
        <taxon>Bacteria</taxon>
        <taxon>Pseudomonadati</taxon>
        <taxon>Pseudomonadota</taxon>
        <taxon>Gammaproteobacteria</taxon>
        <taxon>Alteromonadales</taxon>
        <taxon>Alteromonadaceae</taxon>
        <taxon>Catenovulum</taxon>
    </lineage>
</organism>
<comment type="similarity">
    <text evidence="1">Belongs to the type III secretion exporter family.</text>
</comment>
<dbReference type="RefSeq" id="WP_268073455.1">
    <property type="nucleotide sequence ID" value="NZ_CP109965.1"/>
</dbReference>
<proteinExistence type="inferred from homology"/>
<keyword evidence="3" id="KW-0653">Protein transport</keyword>
<dbReference type="PANTHER" id="PTHR30531">
    <property type="entry name" value="FLAGELLAR BIOSYNTHETIC PROTEIN FLHB"/>
    <property type="match status" value="1"/>
</dbReference>
<name>A0ABY7AJ48_9ALTE</name>
<comment type="function">
    <text evidence="4">Required for formation of the rod structure in the basal body of the flagellar apparatus. Together with FliI and FliH, may constitute the export apparatus of flagellin.</text>
</comment>
<evidence type="ECO:0000313" key="6">
    <source>
        <dbReference type="Proteomes" id="UP001163726"/>
    </source>
</evidence>
<keyword evidence="3" id="KW-0813">Transport</keyword>
<dbReference type="Proteomes" id="UP001163726">
    <property type="component" value="Chromosome"/>
</dbReference>
<dbReference type="Gene3D" id="3.40.1690.10">
    <property type="entry name" value="secretion proteins EscU"/>
    <property type="match status" value="1"/>
</dbReference>
<dbReference type="SUPFAM" id="SSF160544">
    <property type="entry name" value="EscU C-terminal domain-like"/>
    <property type="match status" value="1"/>
</dbReference>
<keyword evidence="6" id="KW-1185">Reference proteome</keyword>
<dbReference type="EMBL" id="CP109965">
    <property type="protein sequence ID" value="WAJ69263.1"/>
    <property type="molecule type" value="Genomic_DNA"/>
</dbReference>
<protein>
    <recommendedName>
        <fullName evidence="2">Flagellar biosynthetic protein FlhB</fullName>
    </recommendedName>
</protein>
<evidence type="ECO:0000256" key="1">
    <source>
        <dbReference type="ARBA" id="ARBA00010690"/>
    </source>
</evidence>
<accession>A0ABY7AJ48</accession>
<evidence type="ECO:0000256" key="4">
    <source>
        <dbReference type="ARBA" id="ARBA00025078"/>
    </source>
</evidence>
<gene>
    <name evidence="5" type="ORF">OLW01_08695</name>
</gene>
<evidence type="ECO:0000256" key="2">
    <source>
        <dbReference type="ARBA" id="ARBA00021622"/>
    </source>
</evidence>
<keyword evidence="3" id="KW-1006">Bacterial flagellum protein export</keyword>
<evidence type="ECO:0000313" key="5">
    <source>
        <dbReference type="EMBL" id="WAJ69263.1"/>
    </source>
</evidence>